<evidence type="ECO:0000313" key="6">
    <source>
        <dbReference type="Proteomes" id="UP000075321"/>
    </source>
</evidence>
<keyword evidence="3" id="KW-0520">NAD</keyword>
<keyword evidence="2 5" id="KW-0560">Oxidoreductase</keyword>
<keyword evidence="6" id="KW-1185">Reference proteome</keyword>
<dbReference type="OrthoDB" id="199183at2157"/>
<accession>A0A151AA57</accession>
<dbReference type="Proteomes" id="UP000075321">
    <property type="component" value="Unassembled WGS sequence"/>
</dbReference>
<organism evidence="5 6">
    <name type="scientific">Halalkalicoccus paucihalophilus</name>
    <dbReference type="NCBI Taxonomy" id="1008153"/>
    <lineage>
        <taxon>Archaea</taxon>
        <taxon>Methanobacteriati</taxon>
        <taxon>Methanobacteriota</taxon>
        <taxon>Stenosarchaea group</taxon>
        <taxon>Halobacteria</taxon>
        <taxon>Halobacteriales</taxon>
        <taxon>Halococcaceae</taxon>
        <taxon>Halalkalicoccus</taxon>
    </lineage>
</organism>
<dbReference type="PANTHER" id="PTHR43103:SF5">
    <property type="entry name" value="4-EPIMERASE, PUTATIVE (AFU_ORTHOLOGUE AFUA_7G00360)-RELATED"/>
    <property type="match status" value="1"/>
</dbReference>
<sequence length="276" mass="31296">MNVLVTGASGVVGRAILDEIGDRDAYSFTALDIEDHPDIEITRASVTDYDAIRPAFDGVDAVVHLAVYAPGFVDENWERIMAVNVGGTRNVLRAAREAEVDSVIFASTNHVVGMYEREFSPDIYDPNFELTVDHTDPVRPDSTYGVSKLCNEHDGRFFVETNEYPKRFYALRICSVREPEYDHPYGDAEKGVDDGRWKRDSKEYERQVARLKATWFSQRDLGGMIERMLDDESVTFDVFYGVSDNDGRWFDIDHARSVLDYDPEDDGAEWDGPPTP</sequence>
<dbReference type="InterPro" id="IPR001509">
    <property type="entry name" value="Epimerase_deHydtase"/>
</dbReference>
<dbReference type="Gene3D" id="3.40.50.720">
    <property type="entry name" value="NAD(P)-binding Rossmann-like Domain"/>
    <property type="match status" value="1"/>
</dbReference>
<protein>
    <submittedName>
        <fullName evidence="5">GDP-L-fucose synthase</fullName>
        <ecNumber evidence="5">1.1.1.271</ecNumber>
    </submittedName>
</protein>
<evidence type="ECO:0000313" key="5">
    <source>
        <dbReference type="EMBL" id="KYH24493.1"/>
    </source>
</evidence>
<feature type="domain" description="NAD-dependent epimerase/dehydratase" evidence="4">
    <location>
        <begin position="3"/>
        <end position="158"/>
    </location>
</feature>
<evidence type="ECO:0000256" key="2">
    <source>
        <dbReference type="ARBA" id="ARBA00023002"/>
    </source>
</evidence>
<dbReference type="PANTHER" id="PTHR43103">
    <property type="entry name" value="NUCLEOSIDE-DIPHOSPHATE-SUGAR EPIMERASE"/>
    <property type="match status" value="1"/>
</dbReference>
<dbReference type="RefSeq" id="WP_066384991.1">
    <property type="nucleotide sequence ID" value="NZ_LTAZ01000013.1"/>
</dbReference>
<dbReference type="AlphaFoldDB" id="A0A151AA57"/>
<comment type="caution">
    <text evidence="5">The sequence shown here is derived from an EMBL/GenBank/DDBJ whole genome shotgun (WGS) entry which is preliminary data.</text>
</comment>
<dbReference type="EMBL" id="LTAZ01000013">
    <property type="protein sequence ID" value="KYH24493.1"/>
    <property type="molecule type" value="Genomic_DNA"/>
</dbReference>
<dbReference type="EC" id="1.1.1.271" evidence="5"/>
<evidence type="ECO:0000256" key="3">
    <source>
        <dbReference type="ARBA" id="ARBA00023027"/>
    </source>
</evidence>
<evidence type="ECO:0000259" key="4">
    <source>
        <dbReference type="Pfam" id="PF01370"/>
    </source>
</evidence>
<gene>
    <name evidence="5" type="primary">fcl_7</name>
    <name evidence="5" type="ORF">HAPAU_34760</name>
</gene>
<comment type="similarity">
    <text evidence="1">Belongs to the NAD(P)-dependent epimerase/dehydratase family.</text>
</comment>
<dbReference type="PATRIC" id="fig|1008153.3.peg.3663"/>
<dbReference type="SUPFAM" id="SSF51735">
    <property type="entry name" value="NAD(P)-binding Rossmann-fold domains"/>
    <property type="match status" value="1"/>
</dbReference>
<proteinExistence type="inferred from homology"/>
<dbReference type="InterPro" id="IPR036291">
    <property type="entry name" value="NAD(P)-bd_dom_sf"/>
</dbReference>
<reference evidence="5 6" key="1">
    <citation type="submission" date="2016-02" db="EMBL/GenBank/DDBJ databases">
        <title>Genome sequence of Halalkalicoccus paucihalophilus DSM 24557.</title>
        <authorList>
            <person name="Poehlein A."/>
            <person name="Daniel R."/>
        </authorList>
    </citation>
    <scope>NUCLEOTIDE SEQUENCE [LARGE SCALE GENOMIC DNA]</scope>
    <source>
        <strain evidence="5 6">DSM 24557</strain>
    </source>
</reference>
<name>A0A151AA57_9EURY</name>
<dbReference type="GO" id="GO:0050577">
    <property type="term" value="F:GDP-L-fucose synthase activity"/>
    <property type="evidence" value="ECO:0007669"/>
    <property type="project" value="UniProtKB-EC"/>
</dbReference>
<dbReference type="Pfam" id="PF01370">
    <property type="entry name" value="Epimerase"/>
    <property type="match status" value="1"/>
</dbReference>
<evidence type="ECO:0000256" key="1">
    <source>
        <dbReference type="ARBA" id="ARBA00007637"/>
    </source>
</evidence>